<name>A0A7X1F935_9SPHN</name>
<accession>A0A7X1F935</accession>
<keyword evidence="3" id="KW-1185">Reference proteome</keyword>
<dbReference type="RefSeq" id="WP_185683660.1">
    <property type="nucleotide sequence ID" value="NZ_JACLAU010000016.1"/>
</dbReference>
<keyword evidence="1" id="KW-1133">Transmembrane helix</keyword>
<sequence length="168" mass="18954">MAWFRSDPLFGTRSARRDLRFWMMLLVGAVFVYGGFTIEPATNCNDSGECAPWLVPLGGVMGLGVVAMALGPLLANPQRGIMLDPATDELVWWQNRTARHPGDEGRIAPEQIARIRYVSQGDATEIHVYDRQGDRLPYLDEEVIPGWPLTWARHMVGRWPHIVLVEED</sequence>
<dbReference type="Proteomes" id="UP000520156">
    <property type="component" value="Unassembled WGS sequence"/>
</dbReference>
<feature type="transmembrane region" description="Helical" evidence="1">
    <location>
        <begin position="21"/>
        <end position="41"/>
    </location>
</feature>
<dbReference type="EMBL" id="JACLAU010000016">
    <property type="protein sequence ID" value="MBC2652244.1"/>
    <property type="molecule type" value="Genomic_DNA"/>
</dbReference>
<dbReference type="AlphaFoldDB" id="A0A7X1F935"/>
<feature type="transmembrane region" description="Helical" evidence="1">
    <location>
        <begin position="53"/>
        <end position="75"/>
    </location>
</feature>
<keyword evidence="1" id="KW-0472">Membrane</keyword>
<proteinExistence type="predicted"/>
<keyword evidence="1" id="KW-0812">Transmembrane</keyword>
<organism evidence="2 3">
    <name type="scientific">Novosphingobium aerophilum</name>
    <dbReference type="NCBI Taxonomy" id="2839843"/>
    <lineage>
        <taxon>Bacteria</taxon>
        <taxon>Pseudomonadati</taxon>
        <taxon>Pseudomonadota</taxon>
        <taxon>Alphaproteobacteria</taxon>
        <taxon>Sphingomonadales</taxon>
        <taxon>Sphingomonadaceae</taxon>
        <taxon>Novosphingobium</taxon>
    </lineage>
</organism>
<evidence type="ECO:0000313" key="3">
    <source>
        <dbReference type="Proteomes" id="UP000520156"/>
    </source>
</evidence>
<protein>
    <submittedName>
        <fullName evidence="2">Uncharacterized protein</fullName>
    </submittedName>
</protein>
<comment type="caution">
    <text evidence="2">The sequence shown here is derived from an EMBL/GenBank/DDBJ whole genome shotgun (WGS) entry which is preliminary data.</text>
</comment>
<reference evidence="2 3" key="1">
    <citation type="submission" date="2020-08" db="EMBL/GenBank/DDBJ databases">
        <title>The genome sequence of Novosphingobium flavum 4Y4.</title>
        <authorList>
            <person name="Liu Y."/>
        </authorList>
    </citation>
    <scope>NUCLEOTIDE SEQUENCE [LARGE SCALE GENOMIC DNA]</scope>
    <source>
        <strain evidence="2 3">4Y4</strain>
    </source>
</reference>
<gene>
    <name evidence="2" type="ORF">H7F49_11045</name>
</gene>
<evidence type="ECO:0000256" key="1">
    <source>
        <dbReference type="SAM" id="Phobius"/>
    </source>
</evidence>
<evidence type="ECO:0000313" key="2">
    <source>
        <dbReference type="EMBL" id="MBC2652244.1"/>
    </source>
</evidence>